<evidence type="ECO:0000256" key="1">
    <source>
        <dbReference type="ARBA" id="ARBA00022737"/>
    </source>
</evidence>
<dbReference type="InterPro" id="IPR027417">
    <property type="entry name" value="P-loop_NTPase"/>
</dbReference>
<evidence type="ECO:0000313" key="4">
    <source>
        <dbReference type="Proteomes" id="UP000076532"/>
    </source>
</evidence>
<keyword evidence="4" id="KW-1185">Reference proteome</keyword>
<dbReference type="PROSITE" id="PS50837">
    <property type="entry name" value="NACHT"/>
    <property type="match status" value="1"/>
</dbReference>
<dbReference type="SUPFAM" id="SSF52540">
    <property type="entry name" value="P-loop containing nucleoside triphosphate hydrolases"/>
    <property type="match status" value="1"/>
</dbReference>
<dbReference type="Pfam" id="PF24883">
    <property type="entry name" value="NPHP3_N"/>
    <property type="match status" value="1"/>
</dbReference>
<name>A0A167T931_9AGAM</name>
<dbReference type="AlphaFoldDB" id="A0A167T931"/>
<dbReference type="STRING" id="436010.A0A167T931"/>
<protein>
    <recommendedName>
        <fullName evidence="2">NACHT domain-containing protein</fullName>
    </recommendedName>
</protein>
<dbReference type="Gene3D" id="3.40.50.300">
    <property type="entry name" value="P-loop containing nucleotide triphosphate hydrolases"/>
    <property type="match status" value="1"/>
</dbReference>
<dbReference type="InterPro" id="IPR056884">
    <property type="entry name" value="NPHP3-like_N"/>
</dbReference>
<dbReference type="PANTHER" id="PTHR10039">
    <property type="entry name" value="AMELOGENIN"/>
    <property type="match status" value="1"/>
</dbReference>
<dbReference type="Proteomes" id="UP000076532">
    <property type="component" value="Unassembled WGS sequence"/>
</dbReference>
<dbReference type="OrthoDB" id="5106486at2759"/>
<dbReference type="EMBL" id="KV418361">
    <property type="protein sequence ID" value="KZP02690.1"/>
    <property type="molecule type" value="Genomic_DNA"/>
</dbReference>
<dbReference type="PANTHER" id="PTHR10039:SF14">
    <property type="entry name" value="NACHT DOMAIN-CONTAINING PROTEIN"/>
    <property type="match status" value="1"/>
</dbReference>
<feature type="non-terminal residue" evidence="3">
    <location>
        <position position="244"/>
    </location>
</feature>
<sequence length="244" mass="26973">MACLPGTRTTILSVIHAWARSLDGQNVLWLKGVAGSGKSAIAHTIAQSLRKDGRLASSFFFDRNTTSRNTSHLLVTTIARDIAMIHPAIAADIRTTLEEDPSLASASLSRQFEAFLSGPLRRHPIEHSFVIVIDALDEIIHEDSTIELLKILRDEASKLPSQIRILVTSRPTRDIIDYLSKQSHIVSHVIDIASVENGQDIEAYIGHQLRDPILHKRMGSPHSTEVLVRDLTNLAGGLFIWIVT</sequence>
<gene>
    <name evidence="3" type="ORF">FIBSPDRAFT_845630</name>
</gene>
<accession>A0A167T931</accession>
<evidence type="ECO:0000259" key="2">
    <source>
        <dbReference type="PROSITE" id="PS50837"/>
    </source>
</evidence>
<organism evidence="3 4">
    <name type="scientific">Athelia psychrophila</name>
    <dbReference type="NCBI Taxonomy" id="1759441"/>
    <lineage>
        <taxon>Eukaryota</taxon>
        <taxon>Fungi</taxon>
        <taxon>Dikarya</taxon>
        <taxon>Basidiomycota</taxon>
        <taxon>Agaricomycotina</taxon>
        <taxon>Agaricomycetes</taxon>
        <taxon>Agaricomycetidae</taxon>
        <taxon>Atheliales</taxon>
        <taxon>Atheliaceae</taxon>
        <taxon>Athelia</taxon>
    </lineage>
</organism>
<keyword evidence="1" id="KW-0677">Repeat</keyword>
<feature type="domain" description="NACHT" evidence="2">
    <location>
        <begin position="26"/>
        <end position="171"/>
    </location>
</feature>
<reference evidence="3 4" key="1">
    <citation type="journal article" date="2016" name="Mol. Biol. Evol.">
        <title>Comparative Genomics of Early-Diverging Mushroom-Forming Fungi Provides Insights into the Origins of Lignocellulose Decay Capabilities.</title>
        <authorList>
            <person name="Nagy L.G."/>
            <person name="Riley R."/>
            <person name="Tritt A."/>
            <person name="Adam C."/>
            <person name="Daum C."/>
            <person name="Floudas D."/>
            <person name="Sun H."/>
            <person name="Yadav J.S."/>
            <person name="Pangilinan J."/>
            <person name="Larsson K.H."/>
            <person name="Matsuura K."/>
            <person name="Barry K."/>
            <person name="Labutti K."/>
            <person name="Kuo R."/>
            <person name="Ohm R.A."/>
            <person name="Bhattacharya S.S."/>
            <person name="Shirouzu T."/>
            <person name="Yoshinaga Y."/>
            <person name="Martin F.M."/>
            <person name="Grigoriev I.V."/>
            <person name="Hibbett D.S."/>
        </authorList>
    </citation>
    <scope>NUCLEOTIDE SEQUENCE [LARGE SCALE GENOMIC DNA]</scope>
    <source>
        <strain evidence="3 4">CBS 109695</strain>
    </source>
</reference>
<evidence type="ECO:0000313" key="3">
    <source>
        <dbReference type="EMBL" id="KZP02690.1"/>
    </source>
</evidence>
<proteinExistence type="predicted"/>
<dbReference type="InterPro" id="IPR007111">
    <property type="entry name" value="NACHT_NTPase"/>
</dbReference>